<keyword evidence="1" id="KW-0472">Membrane</keyword>
<dbReference type="HOGENOM" id="CLU_2399819_0_0_1"/>
<sequence length="93" mass="10597">MVLFFSPFFHDFGPMSYFIPFCFAFLTNSSLSVISFVDLPLRSLLLTYTRFHREVSLPGSVLQAEARGRSQTVASFFWAVPVRWLPAEVGVGW</sequence>
<evidence type="ECO:0000313" key="2">
    <source>
        <dbReference type="EMBL" id="KDR76781.1"/>
    </source>
</evidence>
<reference evidence="3" key="1">
    <citation type="journal article" date="2014" name="Proc. Natl. Acad. Sci. U.S.A.">
        <title>Extensive sampling of basidiomycete genomes demonstrates inadequacy of the white-rot/brown-rot paradigm for wood decay fungi.</title>
        <authorList>
            <person name="Riley R."/>
            <person name="Salamov A.A."/>
            <person name="Brown D.W."/>
            <person name="Nagy L.G."/>
            <person name="Floudas D."/>
            <person name="Held B.W."/>
            <person name="Levasseur A."/>
            <person name="Lombard V."/>
            <person name="Morin E."/>
            <person name="Otillar R."/>
            <person name="Lindquist E.A."/>
            <person name="Sun H."/>
            <person name="LaButti K.M."/>
            <person name="Schmutz J."/>
            <person name="Jabbour D."/>
            <person name="Luo H."/>
            <person name="Baker S.E."/>
            <person name="Pisabarro A.G."/>
            <person name="Walton J.D."/>
            <person name="Blanchette R.A."/>
            <person name="Henrissat B."/>
            <person name="Martin F."/>
            <person name="Cullen D."/>
            <person name="Hibbett D.S."/>
            <person name="Grigoriev I.V."/>
        </authorList>
    </citation>
    <scope>NUCLEOTIDE SEQUENCE [LARGE SCALE GENOMIC DNA]</scope>
    <source>
        <strain evidence="3">CBS 339.88</strain>
    </source>
</reference>
<keyword evidence="3" id="KW-1185">Reference proteome</keyword>
<organism evidence="2 3">
    <name type="scientific">Galerina marginata (strain CBS 339.88)</name>
    <dbReference type="NCBI Taxonomy" id="685588"/>
    <lineage>
        <taxon>Eukaryota</taxon>
        <taxon>Fungi</taxon>
        <taxon>Dikarya</taxon>
        <taxon>Basidiomycota</taxon>
        <taxon>Agaricomycotina</taxon>
        <taxon>Agaricomycetes</taxon>
        <taxon>Agaricomycetidae</taxon>
        <taxon>Agaricales</taxon>
        <taxon>Agaricineae</taxon>
        <taxon>Strophariaceae</taxon>
        <taxon>Galerina</taxon>
    </lineage>
</organism>
<gene>
    <name evidence="2" type="ORF">GALMADRAFT_247111</name>
</gene>
<protein>
    <submittedName>
        <fullName evidence="2">Uncharacterized protein</fullName>
    </submittedName>
</protein>
<keyword evidence="1" id="KW-0812">Transmembrane</keyword>
<proteinExistence type="predicted"/>
<dbReference type="AlphaFoldDB" id="A0A067T0V7"/>
<keyword evidence="1" id="KW-1133">Transmembrane helix</keyword>
<feature type="transmembrane region" description="Helical" evidence="1">
    <location>
        <begin position="17"/>
        <end position="41"/>
    </location>
</feature>
<dbReference type="Proteomes" id="UP000027222">
    <property type="component" value="Unassembled WGS sequence"/>
</dbReference>
<name>A0A067T0V7_GALM3</name>
<evidence type="ECO:0000313" key="3">
    <source>
        <dbReference type="Proteomes" id="UP000027222"/>
    </source>
</evidence>
<dbReference type="EMBL" id="KL142378">
    <property type="protein sequence ID" value="KDR76781.1"/>
    <property type="molecule type" value="Genomic_DNA"/>
</dbReference>
<evidence type="ECO:0000256" key="1">
    <source>
        <dbReference type="SAM" id="Phobius"/>
    </source>
</evidence>
<accession>A0A067T0V7</accession>